<accession>A0A9D3U5L9</accession>
<evidence type="ECO:0000313" key="1">
    <source>
        <dbReference type="EMBL" id="KAH1030340.1"/>
    </source>
</evidence>
<evidence type="ECO:0000313" key="2">
    <source>
        <dbReference type="Proteomes" id="UP000828251"/>
    </source>
</evidence>
<dbReference type="AlphaFoldDB" id="A0A9D3U5L9"/>
<gene>
    <name evidence="1" type="ORF">J1N35_042514</name>
</gene>
<protein>
    <recommendedName>
        <fullName evidence="3">Reverse transcriptase zinc-binding domain-containing protein</fullName>
    </recommendedName>
</protein>
<dbReference type="OrthoDB" id="1000146at2759"/>
<organism evidence="1 2">
    <name type="scientific">Gossypium stocksii</name>
    <dbReference type="NCBI Taxonomy" id="47602"/>
    <lineage>
        <taxon>Eukaryota</taxon>
        <taxon>Viridiplantae</taxon>
        <taxon>Streptophyta</taxon>
        <taxon>Embryophyta</taxon>
        <taxon>Tracheophyta</taxon>
        <taxon>Spermatophyta</taxon>
        <taxon>Magnoliopsida</taxon>
        <taxon>eudicotyledons</taxon>
        <taxon>Gunneridae</taxon>
        <taxon>Pentapetalae</taxon>
        <taxon>rosids</taxon>
        <taxon>malvids</taxon>
        <taxon>Malvales</taxon>
        <taxon>Malvaceae</taxon>
        <taxon>Malvoideae</taxon>
        <taxon>Gossypium</taxon>
    </lineage>
</organism>
<evidence type="ECO:0008006" key="3">
    <source>
        <dbReference type="Google" id="ProtNLM"/>
    </source>
</evidence>
<dbReference type="Proteomes" id="UP000828251">
    <property type="component" value="Unassembled WGS sequence"/>
</dbReference>
<proteinExistence type="predicted"/>
<name>A0A9D3U5L9_9ROSI</name>
<dbReference type="EMBL" id="JAIQCV010000013">
    <property type="protein sequence ID" value="KAH1030340.1"/>
    <property type="molecule type" value="Genomic_DNA"/>
</dbReference>
<sequence length="150" mass="17174">MQCRKVSSSICSAIDRMNRNFLWGRTESYSRLHLNNWATISHSKRVGGLGIRQVKAQNKAHLSKFCRHLVNSSFDLWAQILQAKYLSSPNTKSNTSVTWKALKSVQHIIENGVRWIIKDGSLIYDPSSLMKITAWLKIFILVLTIPLLTF</sequence>
<comment type="caution">
    <text evidence="1">The sequence shown here is derived from an EMBL/GenBank/DDBJ whole genome shotgun (WGS) entry which is preliminary data.</text>
</comment>
<reference evidence="1 2" key="1">
    <citation type="journal article" date="2021" name="Plant Biotechnol. J.">
        <title>Multi-omics assisted identification of the key and species-specific regulatory components of drought-tolerant mechanisms in Gossypium stocksii.</title>
        <authorList>
            <person name="Yu D."/>
            <person name="Ke L."/>
            <person name="Zhang D."/>
            <person name="Wu Y."/>
            <person name="Sun Y."/>
            <person name="Mei J."/>
            <person name="Sun J."/>
            <person name="Sun Y."/>
        </authorList>
    </citation>
    <scope>NUCLEOTIDE SEQUENCE [LARGE SCALE GENOMIC DNA]</scope>
    <source>
        <strain evidence="2">cv. E1</strain>
        <tissue evidence="1">Leaf</tissue>
    </source>
</reference>
<keyword evidence="2" id="KW-1185">Reference proteome</keyword>